<evidence type="ECO:0000256" key="3">
    <source>
        <dbReference type="ARBA" id="ARBA00022985"/>
    </source>
</evidence>
<organism evidence="5 6">
    <name type="scientific">Giesbergeria sinuosa</name>
    <dbReference type="NCBI Taxonomy" id="80883"/>
    <lineage>
        <taxon>Bacteria</taxon>
        <taxon>Pseudomonadati</taxon>
        <taxon>Pseudomonadota</taxon>
        <taxon>Betaproteobacteria</taxon>
        <taxon>Burkholderiales</taxon>
        <taxon>Comamonadaceae</taxon>
        <taxon>Giesbergeria</taxon>
    </lineage>
</organism>
<sequence>MTSGTTDFTVLIPARMASSRLPNKPLADIAGLPMVVRVAQRAAQSGALRTVVATDDVRIQQACANHGIESILTQPHHANGSDRLAEACALLELSGNDVVVNVQGDEPLIDPLLIAAVAALLHQHPSASMGTAAHPISTLADYTNPNIVKVVLDAHHMAQYFSRAPIPHARDLAGTAWWDGRAAQSHTNIAALTGFAPLRHIGLYSYRAGFLRQFPQLAPAPTEALEALEQLRTLWHGHRIAVHVTATAPGPGVDTPEDLERVRALLA</sequence>
<protein>
    <recommendedName>
        <fullName evidence="4">3-deoxy-manno-octulosonate cytidylyltransferase</fullName>
        <ecNumber evidence="4">2.7.7.38</ecNumber>
    </recommendedName>
    <alternativeName>
        <fullName evidence="4">CMP-2-keto-3-deoxyoctulosonic acid synthase</fullName>
        <shortName evidence="4">CKS</shortName>
        <shortName evidence="4">CMP-KDO synthase</shortName>
    </alternativeName>
</protein>
<evidence type="ECO:0000313" key="6">
    <source>
        <dbReference type="Proteomes" id="UP001596001"/>
    </source>
</evidence>
<dbReference type="EMBL" id="JBHSHJ010000002">
    <property type="protein sequence ID" value="MFC4787931.1"/>
    <property type="molecule type" value="Genomic_DNA"/>
</dbReference>
<keyword evidence="4" id="KW-0963">Cytoplasm</keyword>
<dbReference type="PANTHER" id="PTHR42866">
    <property type="entry name" value="3-DEOXY-MANNO-OCTULOSONATE CYTIDYLYLTRANSFERASE"/>
    <property type="match status" value="1"/>
</dbReference>
<evidence type="ECO:0000256" key="2">
    <source>
        <dbReference type="ARBA" id="ARBA00022695"/>
    </source>
</evidence>
<dbReference type="Gene3D" id="3.90.550.10">
    <property type="entry name" value="Spore Coat Polysaccharide Biosynthesis Protein SpsA, Chain A"/>
    <property type="match status" value="1"/>
</dbReference>
<name>A0ABV9Q8T7_9BURK</name>
<comment type="subcellular location">
    <subcellularLocation>
        <location evidence="4">Cytoplasm</location>
    </subcellularLocation>
</comment>
<keyword evidence="6" id="KW-1185">Reference proteome</keyword>
<dbReference type="Proteomes" id="UP001596001">
    <property type="component" value="Unassembled WGS sequence"/>
</dbReference>
<keyword evidence="3 4" id="KW-0448">Lipopolysaccharide biosynthesis</keyword>
<dbReference type="Pfam" id="PF02348">
    <property type="entry name" value="CTP_transf_3"/>
    <property type="match status" value="1"/>
</dbReference>
<dbReference type="RefSeq" id="WP_382429872.1">
    <property type="nucleotide sequence ID" value="NZ_JBHSHJ010000002.1"/>
</dbReference>
<dbReference type="EC" id="2.7.7.38" evidence="4"/>
<keyword evidence="1 4" id="KW-0808">Transferase</keyword>
<evidence type="ECO:0000256" key="4">
    <source>
        <dbReference type="HAMAP-Rule" id="MF_00057"/>
    </source>
</evidence>
<comment type="caution">
    <text evidence="5">The sequence shown here is derived from an EMBL/GenBank/DDBJ whole genome shotgun (WGS) entry which is preliminary data.</text>
</comment>
<dbReference type="NCBIfam" id="NF003952">
    <property type="entry name" value="PRK05450.1-5"/>
    <property type="match status" value="1"/>
</dbReference>
<dbReference type="InterPro" id="IPR004528">
    <property type="entry name" value="KdsB"/>
</dbReference>
<reference evidence="6" key="1">
    <citation type="journal article" date="2019" name="Int. J. Syst. Evol. Microbiol.">
        <title>The Global Catalogue of Microorganisms (GCM) 10K type strain sequencing project: providing services to taxonomists for standard genome sequencing and annotation.</title>
        <authorList>
            <consortium name="The Broad Institute Genomics Platform"/>
            <consortium name="The Broad Institute Genome Sequencing Center for Infectious Disease"/>
            <person name="Wu L."/>
            <person name="Ma J."/>
        </authorList>
    </citation>
    <scope>NUCLEOTIDE SEQUENCE [LARGE SCALE GENOMIC DNA]</scope>
    <source>
        <strain evidence="6">CCUG 49452</strain>
    </source>
</reference>
<comment type="catalytic activity">
    <reaction evidence="4">
        <text>3-deoxy-alpha-D-manno-oct-2-ulosonate + CTP = CMP-3-deoxy-beta-D-manno-octulosonate + diphosphate</text>
        <dbReference type="Rhea" id="RHEA:23448"/>
        <dbReference type="ChEBI" id="CHEBI:33019"/>
        <dbReference type="ChEBI" id="CHEBI:37563"/>
        <dbReference type="ChEBI" id="CHEBI:85986"/>
        <dbReference type="ChEBI" id="CHEBI:85987"/>
        <dbReference type="EC" id="2.7.7.38"/>
    </reaction>
</comment>
<gene>
    <name evidence="4 5" type="primary">kdsB</name>
    <name evidence="5" type="ORF">ACFO6X_02840</name>
</gene>
<comment type="similarity">
    <text evidence="4">Belongs to the KdsB family.</text>
</comment>
<comment type="function">
    <text evidence="4">Activates KDO (a required 8-carbon sugar) for incorporation into bacterial lipopolysaccharide in Gram-negative bacteria.</text>
</comment>
<evidence type="ECO:0000256" key="1">
    <source>
        <dbReference type="ARBA" id="ARBA00022679"/>
    </source>
</evidence>
<dbReference type="SUPFAM" id="SSF53448">
    <property type="entry name" value="Nucleotide-diphospho-sugar transferases"/>
    <property type="match status" value="1"/>
</dbReference>
<proteinExistence type="inferred from homology"/>
<dbReference type="NCBIfam" id="TIGR00466">
    <property type="entry name" value="kdsB"/>
    <property type="match status" value="1"/>
</dbReference>
<dbReference type="PANTHER" id="PTHR42866:SF2">
    <property type="entry name" value="3-DEOXY-MANNO-OCTULOSONATE CYTIDYLYLTRANSFERASE, MITOCHONDRIAL"/>
    <property type="match status" value="1"/>
</dbReference>
<dbReference type="InterPro" id="IPR029044">
    <property type="entry name" value="Nucleotide-diphossugar_trans"/>
</dbReference>
<dbReference type="InterPro" id="IPR003329">
    <property type="entry name" value="Cytidylyl_trans"/>
</dbReference>
<comment type="pathway">
    <text evidence="4">Nucleotide-sugar biosynthesis; CMP-3-deoxy-D-manno-octulosonate biosynthesis; CMP-3-deoxy-D-manno-octulosonate from 3-deoxy-D-manno-octulosonate and CTP: step 1/1.</text>
</comment>
<dbReference type="NCBIfam" id="NF009905">
    <property type="entry name" value="PRK13368.1"/>
    <property type="match status" value="1"/>
</dbReference>
<dbReference type="GO" id="GO:0008690">
    <property type="term" value="F:3-deoxy-manno-octulosonate cytidylyltransferase activity"/>
    <property type="evidence" value="ECO:0007669"/>
    <property type="project" value="UniProtKB-EC"/>
</dbReference>
<accession>A0ABV9Q8T7</accession>
<dbReference type="HAMAP" id="MF_00057">
    <property type="entry name" value="KdsB"/>
    <property type="match status" value="1"/>
</dbReference>
<keyword evidence="2 4" id="KW-0548">Nucleotidyltransferase</keyword>
<evidence type="ECO:0000313" key="5">
    <source>
        <dbReference type="EMBL" id="MFC4787931.1"/>
    </source>
</evidence>
<dbReference type="CDD" id="cd02517">
    <property type="entry name" value="CMP-KDO-Synthetase"/>
    <property type="match status" value="1"/>
</dbReference>